<dbReference type="STRING" id="237682.SAMN05421676_10283"/>
<dbReference type="SUPFAM" id="SSF48619">
    <property type="entry name" value="Phospholipase A2, PLA2"/>
    <property type="match status" value="1"/>
</dbReference>
<dbReference type="Proteomes" id="UP000199095">
    <property type="component" value="Unassembled WGS sequence"/>
</dbReference>
<organism evidence="2 3">
    <name type="scientific">Salinibacillus kushneri</name>
    <dbReference type="NCBI Taxonomy" id="237682"/>
    <lineage>
        <taxon>Bacteria</taxon>
        <taxon>Bacillati</taxon>
        <taxon>Bacillota</taxon>
        <taxon>Bacilli</taxon>
        <taxon>Bacillales</taxon>
        <taxon>Bacillaceae</taxon>
        <taxon>Salinibacillus</taxon>
    </lineage>
</organism>
<dbReference type="RefSeq" id="WP_093131782.1">
    <property type="nucleotide sequence ID" value="NZ_FOHJ01000002.1"/>
</dbReference>
<dbReference type="GO" id="GO:0004623">
    <property type="term" value="F:phospholipase A2 activity"/>
    <property type="evidence" value="ECO:0007669"/>
    <property type="project" value="InterPro"/>
</dbReference>
<dbReference type="Gene3D" id="1.20.90.10">
    <property type="entry name" value="Phospholipase A2 domain"/>
    <property type="match status" value="1"/>
</dbReference>
<name>A0A1I0A9M6_9BACI</name>
<dbReference type="OrthoDB" id="5125543at2"/>
<dbReference type="GO" id="GO:0050482">
    <property type="term" value="P:arachidonate secretion"/>
    <property type="evidence" value="ECO:0007669"/>
    <property type="project" value="InterPro"/>
</dbReference>
<dbReference type="InterPro" id="IPR036444">
    <property type="entry name" value="PLipase_A2_dom_sf"/>
</dbReference>
<protein>
    <recommendedName>
        <fullName evidence="1">Phospholipase A2-like domain-containing protein</fullName>
    </recommendedName>
</protein>
<sequence>MPCLPGYRYCGPGCIGPGTPVNQLDVFCMQHDTCYRSNGNRRLCDDVFLRQLHPYTYRRDKLGKDARLMYQAISLKKKWF</sequence>
<gene>
    <name evidence="2" type="ORF">SAMN05421676_10283</name>
</gene>
<dbReference type="Pfam" id="PF08398">
    <property type="entry name" value="Phospholip_A2_4"/>
    <property type="match status" value="1"/>
</dbReference>
<evidence type="ECO:0000313" key="2">
    <source>
        <dbReference type="EMBL" id="SES90858.1"/>
    </source>
</evidence>
<evidence type="ECO:0000259" key="1">
    <source>
        <dbReference type="Pfam" id="PF08398"/>
    </source>
</evidence>
<accession>A0A1I0A9M6</accession>
<dbReference type="EMBL" id="FOHJ01000002">
    <property type="protein sequence ID" value="SES90858.1"/>
    <property type="molecule type" value="Genomic_DNA"/>
</dbReference>
<keyword evidence="3" id="KW-1185">Reference proteome</keyword>
<evidence type="ECO:0000313" key="3">
    <source>
        <dbReference type="Proteomes" id="UP000199095"/>
    </source>
</evidence>
<feature type="domain" description="Phospholipase A2-like" evidence="1">
    <location>
        <begin position="4"/>
        <end position="37"/>
    </location>
</feature>
<dbReference type="GO" id="GO:0005198">
    <property type="term" value="F:structural molecule activity"/>
    <property type="evidence" value="ECO:0007669"/>
    <property type="project" value="InterPro"/>
</dbReference>
<dbReference type="AlphaFoldDB" id="A0A1I0A9M6"/>
<dbReference type="InterPro" id="IPR013607">
    <property type="entry name" value="Phospholipase_A2-like"/>
</dbReference>
<reference evidence="3" key="1">
    <citation type="submission" date="2016-10" db="EMBL/GenBank/DDBJ databases">
        <authorList>
            <person name="Varghese N."/>
            <person name="Submissions S."/>
        </authorList>
    </citation>
    <scope>NUCLEOTIDE SEQUENCE [LARGE SCALE GENOMIC DNA]</scope>
    <source>
        <strain evidence="3">CGMCC 1.3566</strain>
    </source>
</reference>
<proteinExistence type="predicted"/>
<dbReference type="GO" id="GO:0006644">
    <property type="term" value="P:phospholipid metabolic process"/>
    <property type="evidence" value="ECO:0007669"/>
    <property type="project" value="InterPro"/>
</dbReference>